<organism evidence="1 2">
    <name type="scientific">Clonorchis sinensis</name>
    <name type="common">Chinese liver fluke</name>
    <dbReference type="NCBI Taxonomy" id="79923"/>
    <lineage>
        <taxon>Eukaryota</taxon>
        <taxon>Metazoa</taxon>
        <taxon>Spiralia</taxon>
        <taxon>Lophotrochozoa</taxon>
        <taxon>Platyhelminthes</taxon>
        <taxon>Trematoda</taxon>
        <taxon>Digenea</taxon>
        <taxon>Opisthorchiida</taxon>
        <taxon>Opisthorchiata</taxon>
        <taxon>Opisthorchiidae</taxon>
        <taxon>Clonorchis</taxon>
    </lineage>
</organism>
<name>G7Y6Y0_CLOSI</name>
<gene>
    <name evidence="1" type="ORF">CLF_101947</name>
</gene>
<accession>G7Y6Y0</accession>
<evidence type="ECO:0000313" key="2">
    <source>
        <dbReference type="Proteomes" id="UP000008909"/>
    </source>
</evidence>
<evidence type="ECO:0000313" key="1">
    <source>
        <dbReference type="EMBL" id="GAA48715.1"/>
    </source>
</evidence>
<reference evidence="1" key="1">
    <citation type="journal article" date="2011" name="Genome Biol.">
        <title>The draft genome of the carcinogenic human liver fluke Clonorchis sinensis.</title>
        <authorList>
            <person name="Wang X."/>
            <person name="Chen W."/>
            <person name="Huang Y."/>
            <person name="Sun J."/>
            <person name="Men J."/>
            <person name="Liu H."/>
            <person name="Luo F."/>
            <person name="Guo L."/>
            <person name="Lv X."/>
            <person name="Deng C."/>
            <person name="Zhou C."/>
            <person name="Fan Y."/>
            <person name="Li X."/>
            <person name="Huang L."/>
            <person name="Hu Y."/>
            <person name="Liang C."/>
            <person name="Hu X."/>
            <person name="Xu J."/>
            <person name="Yu X."/>
        </authorList>
    </citation>
    <scope>NUCLEOTIDE SEQUENCE [LARGE SCALE GENOMIC DNA]</scope>
    <source>
        <strain evidence="1">Henan</strain>
    </source>
</reference>
<dbReference type="EMBL" id="DF142905">
    <property type="protein sequence ID" value="GAA48715.1"/>
    <property type="molecule type" value="Genomic_DNA"/>
</dbReference>
<keyword evidence="2" id="KW-1185">Reference proteome</keyword>
<sequence>MNEYCAVVSNINVDSVQECFDKLIFNLHSHLFVRQAKKFGYEHITSKQIDLSDTTSLKEKETFLAAEAKVSRTKVAREMVLIELEFIGKTVLYFKESIQNEDITAYLRILVPGPRQPSGDTFDFVDYPKTEEFSIQIWSFMSRISSVQPRTPFSKQVYPGPRNNCLNEDASVQILRTRLATRQTVQFDKVCKGIGRARIEFNFHVVTQRMTPPLLFTAGSFSDRLIPPINFNLGLVGYWPTRPSVSVYVFAKNIPGQIPGKQLGNM</sequence>
<proteinExistence type="predicted"/>
<dbReference type="AlphaFoldDB" id="G7Y6Y0"/>
<protein>
    <submittedName>
        <fullName evidence="1">Uncharacterized protein</fullName>
    </submittedName>
</protein>
<dbReference type="Proteomes" id="UP000008909">
    <property type="component" value="Unassembled WGS sequence"/>
</dbReference>
<reference key="2">
    <citation type="submission" date="2011-10" db="EMBL/GenBank/DDBJ databases">
        <title>The genome and transcriptome sequence of Clonorchis sinensis provide insights into the carcinogenic liver fluke.</title>
        <authorList>
            <person name="Wang X."/>
            <person name="Huang Y."/>
            <person name="Chen W."/>
            <person name="Liu H."/>
            <person name="Guo L."/>
            <person name="Chen Y."/>
            <person name="Luo F."/>
            <person name="Zhou W."/>
            <person name="Sun J."/>
            <person name="Mao Q."/>
            <person name="Liang P."/>
            <person name="Zhou C."/>
            <person name="Tian Y."/>
            <person name="Men J."/>
            <person name="Lv X."/>
            <person name="Huang L."/>
            <person name="Zhou J."/>
            <person name="Hu Y."/>
            <person name="Li R."/>
            <person name="Zhang F."/>
            <person name="Lei H."/>
            <person name="Li X."/>
            <person name="Hu X."/>
            <person name="Liang C."/>
            <person name="Xu J."/>
            <person name="Wu Z."/>
            <person name="Yu X."/>
        </authorList>
    </citation>
    <scope>NUCLEOTIDE SEQUENCE</scope>
    <source>
        <strain>Henan</strain>
    </source>
</reference>